<name>A0A014P3B3_9HYPO</name>
<dbReference type="Pfam" id="PF00383">
    <property type="entry name" value="dCMP_cyt_deam_1"/>
    <property type="match status" value="1"/>
</dbReference>
<gene>
    <name evidence="3" type="ORF">X797_011058</name>
</gene>
<dbReference type="Proteomes" id="UP000030151">
    <property type="component" value="Unassembled WGS sequence"/>
</dbReference>
<evidence type="ECO:0000256" key="1">
    <source>
        <dbReference type="SAM" id="SignalP"/>
    </source>
</evidence>
<proteinExistence type="predicted"/>
<dbReference type="EMBL" id="JELW01000062">
    <property type="protein sequence ID" value="EXU95877.1"/>
    <property type="molecule type" value="Genomic_DNA"/>
</dbReference>
<dbReference type="AlphaFoldDB" id="A0A014P3B3"/>
<dbReference type="GO" id="GO:0006139">
    <property type="term" value="P:nucleobase-containing compound metabolic process"/>
    <property type="evidence" value="ECO:0007669"/>
    <property type="project" value="UniProtKB-ARBA"/>
</dbReference>
<evidence type="ECO:0000313" key="4">
    <source>
        <dbReference type="Proteomes" id="UP000030151"/>
    </source>
</evidence>
<feature type="domain" description="CMP/dCMP-type deaminase" evidence="2">
    <location>
        <begin position="2"/>
        <end position="132"/>
    </location>
</feature>
<reference evidence="3 4" key="1">
    <citation type="submission" date="2014-02" db="EMBL/GenBank/DDBJ databases">
        <title>The genome sequence of the entomopathogenic fungus Metarhizium robertsii ARSEF 2575.</title>
        <authorList>
            <person name="Giuliano Garisto Donzelli B."/>
            <person name="Roe B.A."/>
            <person name="Macmil S.L."/>
            <person name="Krasnoff S.B."/>
            <person name="Gibson D.M."/>
        </authorList>
    </citation>
    <scope>NUCLEOTIDE SEQUENCE [LARGE SCALE GENOMIC DNA]</scope>
    <source>
        <strain evidence="3 4">ARSEF 2575</strain>
    </source>
</reference>
<feature type="signal peptide" evidence="1">
    <location>
        <begin position="1"/>
        <end position="17"/>
    </location>
</feature>
<protein>
    <submittedName>
        <fullName evidence="3">Cytosine/adenosine deaminase family protein</fullName>
    </submittedName>
</protein>
<dbReference type="Gene3D" id="3.40.140.10">
    <property type="entry name" value="Cytidine Deaminase, domain 2"/>
    <property type="match status" value="1"/>
</dbReference>
<organism evidence="3 4">
    <name type="scientific">Metarhizium robertsii</name>
    <dbReference type="NCBI Taxonomy" id="568076"/>
    <lineage>
        <taxon>Eukaryota</taxon>
        <taxon>Fungi</taxon>
        <taxon>Dikarya</taxon>
        <taxon>Ascomycota</taxon>
        <taxon>Pezizomycotina</taxon>
        <taxon>Sordariomycetes</taxon>
        <taxon>Hypocreomycetidae</taxon>
        <taxon>Hypocreales</taxon>
        <taxon>Clavicipitaceae</taxon>
        <taxon>Metarhizium</taxon>
    </lineage>
</organism>
<comment type="caution">
    <text evidence="3">The sequence shown here is derived from an EMBL/GenBank/DDBJ whole genome shotgun (WGS) entry which is preliminary data.</text>
</comment>
<dbReference type="InterPro" id="IPR002125">
    <property type="entry name" value="CMP_dCMP_dom"/>
</dbReference>
<sequence length="214" mass="23946">MPDTVHLLLTLLQVVQTSIVPITHEAILLGNPLFGAAILSRSNLQPLTVSTNNGTVSPLLHGELNCIQQYFTVTFPNRACRPNPGNDTIFLATHEPCSLCLSAIAWAGFHEFYYLFTHEESRDLFGFGGDIDILEQVFRVQGHETQDQVRHRALYNRDNNYFSGRSIADMIEKLDNATAKSMLAKKMQDVKGIYNGLHQEWLNVTHANQSSSTS</sequence>
<dbReference type="OrthoDB" id="9980836at2759"/>
<keyword evidence="1" id="KW-0732">Signal</keyword>
<dbReference type="InterPro" id="IPR016193">
    <property type="entry name" value="Cytidine_deaminase-like"/>
</dbReference>
<dbReference type="HOGENOM" id="CLU_107695_0_0_1"/>
<evidence type="ECO:0000259" key="2">
    <source>
        <dbReference type="PROSITE" id="PS51747"/>
    </source>
</evidence>
<dbReference type="SUPFAM" id="SSF53927">
    <property type="entry name" value="Cytidine deaminase-like"/>
    <property type="match status" value="1"/>
</dbReference>
<evidence type="ECO:0000313" key="3">
    <source>
        <dbReference type="EMBL" id="EXU95877.1"/>
    </source>
</evidence>
<dbReference type="GO" id="GO:0003824">
    <property type="term" value="F:catalytic activity"/>
    <property type="evidence" value="ECO:0007669"/>
    <property type="project" value="InterPro"/>
</dbReference>
<accession>A0A014P3B3</accession>
<feature type="chain" id="PRO_5001474313" evidence="1">
    <location>
        <begin position="18"/>
        <end position="214"/>
    </location>
</feature>
<dbReference type="PROSITE" id="PS51747">
    <property type="entry name" value="CYT_DCMP_DEAMINASES_2"/>
    <property type="match status" value="1"/>
</dbReference>